<keyword evidence="3" id="KW-1185">Reference proteome</keyword>
<protein>
    <submittedName>
        <fullName evidence="2">Uncharacterized protein</fullName>
    </submittedName>
</protein>
<evidence type="ECO:0000256" key="1">
    <source>
        <dbReference type="SAM" id="MobiDB-lite"/>
    </source>
</evidence>
<feature type="compositionally biased region" description="Polar residues" evidence="1">
    <location>
        <begin position="10"/>
        <end position="22"/>
    </location>
</feature>
<feature type="compositionally biased region" description="Acidic residues" evidence="1">
    <location>
        <begin position="112"/>
        <end position="135"/>
    </location>
</feature>
<reference evidence="2" key="2">
    <citation type="submission" date="2022-01" db="EMBL/GenBank/DDBJ databases">
        <authorList>
            <person name="Yamashiro T."/>
            <person name="Shiraishi A."/>
            <person name="Satake H."/>
            <person name="Nakayama K."/>
        </authorList>
    </citation>
    <scope>NUCLEOTIDE SEQUENCE</scope>
</reference>
<dbReference type="EMBL" id="BQNB010015828">
    <property type="protein sequence ID" value="GJT44620.1"/>
    <property type="molecule type" value="Genomic_DNA"/>
</dbReference>
<evidence type="ECO:0000313" key="2">
    <source>
        <dbReference type="EMBL" id="GJT44620.1"/>
    </source>
</evidence>
<gene>
    <name evidence="2" type="ORF">Tco_0953335</name>
</gene>
<sequence length="438" mass="48531">MSTLMFVDPESSTQADGAQSSRVPGEEFVVVEPSGTRSDSFHSSASSDSTAPLSPDHPLTRTSPTPTPTRASFNRRTTRMTVRAQPVMSYGYSARVTEVMALSDSAFRKSEEDEIGEEDADEDGGDESSDADDEGHELKDESHKLDDEGHGLYSEDRGLDDEGHSIERDGLGLEEEEEVVPRGQQRAVLVVEIAASEPLGLGYGALRRRELAAEEDQIRSTFEVGHGSGSVLKPERPKRVLVRRQPTLTTWTDPEDGRVYIDIPTYPPPAPPVQTPPSPEWSSGSLLVSPAPSAFPSPVSSPLISLTVPSPIASLVATPTATIPVDEDQFTEIDRDVRELYTRSWAVRDEIFSQRYRLRSLEHEQERTAMTFGALWRLVLAFEAWAERVDTRMAGMSQAGYDDHRLIHDMLVQQAALQRELQEMRGRVTALEKERDRS</sequence>
<feature type="compositionally biased region" description="Low complexity" evidence="1">
    <location>
        <begin position="41"/>
        <end position="70"/>
    </location>
</feature>
<organism evidence="2 3">
    <name type="scientific">Tanacetum coccineum</name>
    <dbReference type="NCBI Taxonomy" id="301880"/>
    <lineage>
        <taxon>Eukaryota</taxon>
        <taxon>Viridiplantae</taxon>
        <taxon>Streptophyta</taxon>
        <taxon>Embryophyta</taxon>
        <taxon>Tracheophyta</taxon>
        <taxon>Spermatophyta</taxon>
        <taxon>Magnoliopsida</taxon>
        <taxon>eudicotyledons</taxon>
        <taxon>Gunneridae</taxon>
        <taxon>Pentapetalae</taxon>
        <taxon>asterids</taxon>
        <taxon>campanulids</taxon>
        <taxon>Asterales</taxon>
        <taxon>Asteraceae</taxon>
        <taxon>Asteroideae</taxon>
        <taxon>Anthemideae</taxon>
        <taxon>Anthemidinae</taxon>
        <taxon>Tanacetum</taxon>
    </lineage>
</organism>
<comment type="caution">
    <text evidence="2">The sequence shown here is derived from an EMBL/GenBank/DDBJ whole genome shotgun (WGS) entry which is preliminary data.</text>
</comment>
<reference evidence="2" key="1">
    <citation type="journal article" date="2022" name="Int. J. Mol. Sci.">
        <title>Draft Genome of Tanacetum Coccineum: Genomic Comparison of Closely Related Tanacetum-Family Plants.</title>
        <authorList>
            <person name="Yamashiro T."/>
            <person name="Shiraishi A."/>
            <person name="Nakayama K."/>
            <person name="Satake H."/>
        </authorList>
    </citation>
    <scope>NUCLEOTIDE SEQUENCE</scope>
</reference>
<feature type="region of interest" description="Disordered" evidence="1">
    <location>
        <begin position="1"/>
        <end position="84"/>
    </location>
</feature>
<dbReference type="Proteomes" id="UP001151760">
    <property type="component" value="Unassembled WGS sequence"/>
</dbReference>
<accession>A0ABQ5DZR4</accession>
<evidence type="ECO:0000313" key="3">
    <source>
        <dbReference type="Proteomes" id="UP001151760"/>
    </source>
</evidence>
<name>A0ABQ5DZR4_9ASTR</name>
<feature type="compositionally biased region" description="Basic and acidic residues" evidence="1">
    <location>
        <begin position="136"/>
        <end position="166"/>
    </location>
</feature>
<proteinExistence type="predicted"/>
<feature type="region of interest" description="Disordered" evidence="1">
    <location>
        <begin position="105"/>
        <end position="166"/>
    </location>
</feature>